<reference evidence="2 3" key="1">
    <citation type="submission" date="2020-08" db="EMBL/GenBank/DDBJ databases">
        <title>Genomic Encyclopedia of Type Strains, Phase IV (KMG-IV): sequencing the most valuable type-strain genomes for metagenomic binning, comparative biology and taxonomic classification.</title>
        <authorList>
            <person name="Goeker M."/>
        </authorList>
    </citation>
    <scope>NUCLEOTIDE SEQUENCE [LARGE SCALE GENOMIC DNA]</scope>
    <source>
        <strain evidence="2 3">DSM 101535</strain>
    </source>
</reference>
<comment type="caution">
    <text evidence="2">The sequence shown here is derived from an EMBL/GenBank/DDBJ whole genome shotgun (WGS) entry which is preliminary data.</text>
</comment>
<gene>
    <name evidence="2" type="ORF">FHS97_001336</name>
</gene>
<proteinExistence type="predicted"/>
<organism evidence="2 3">
    <name type="scientific">Sphingomonas endophytica</name>
    <dbReference type="NCBI Taxonomy" id="869719"/>
    <lineage>
        <taxon>Bacteria</taxon>
        <taxon>Pseudomonadati</taxon>
        <taxon>Pseudomonadota</taxon>
        <taxon>Alphaproteobacteria</taxon>
        <taxon>Sphingomonadales</taxon>
        <taxon>Sphingomonadaceae</taxon>
        <taxon>Sphingomonas</taxon>
    </lineage>
</organism>
<evidence type="ECO:0000313" key="2">
    <source>
        <dbReference type="EMBL" id="MBB5725420.1"/>
    </source>
</evidence>
<dbReference type="Proteomes" id="UP000560131">
    <property type="component" value="Unassembled WGS sequence"/>
</dbReference>
<feature type="transmembrane region" description="Helical" evidence="1">
    <location>
        <begin position="25"/>
        <end position="47"/>
    </location>
</feature>
<evidence type="ECO:0000256" key="1">
    <source>
        <dbReference type="SAM" id="Phobius"/>
    </source>
</evidence>
<keyword evidence="1" id="KW-0812">Transmembrane</keyword>
<keyword evidence="3" id="KW-1185">Reference proteome</keyword>
<name>A0ABR6N3R8_9SPHN</name>
<accession>A0ABR6N3R8</accession>
<dbReference type="EMBL" id="JACIJN010000003">
    <property type="protein sequence ID" value="MBB5725420.1"/>
    <property type="molecule type" value="Genomic_DNA"/>
</dbReference>
<sequence length="153" mass="15488">MTGRAVRDNDGPVQAVRQFLAQRHLALLLCAGALLLKLLVPAGYMIVADHGRLALAVCPGVVPQSAPMASAAMGDTMVHAAMPGHDETKDHGKSEIPCAFAGLSAPATGAIDAVLLAVALAVVAALALRAVGATPPTAAPYLRPPLRGPPLPN</sequence>
<protein>
    <recommendedName>
        <fullName evidence="4">DUF2946 domain-containing protein</fullName>
    </recommendedName>
</protein>
<keyword evidence="1" id="KW-0472">Membrane</keyword>
<keyword evidence="1" id="KW-1133">Transmembrane helix</keyword>
<dbReference type="RefSeq" id="WP_343053386.1">
    <property type="nucleotide sequence ID" value="NZ_BAABAR010000001.1"/>
</dbReference>
<feature type="transmembrane region" description="Helical" evidence="1">
    <location>
        <begin position="110"/>
        <end position="128"/>
    </location>
</feature>
<evidence type="ECO:0000313" key="3">
    <source>
        <dbReference type="Proteomes" id="UP000560131"/>
    </source>
</evidence>
<evidence type="ECO:0008006" key="4">
    <source>
        <dbReference type="Google" id="ProtNLM"/>
    </source>
</evidence>